<evidence type="ECO:0000313" key="6">
    <source>
        <dbReference type="Proteomes" id="UP000777784"/>
    </source>
</evidence>
<dbReference type="GO" id="GO:0006260">
    <property type="term" value="P:DNA replication"/>
    <property type="evidence" value="ECO:0007669"/>
    <property type="project" value="InterPro"/>
</dbReference>
<keyword evidence="1 2" id="KW-0238">DNA-binding</keyword>
<organism evidence="5 6">
    <name type="scientific">Eiseniibacteriota bacterium</name>
    <dbReference type="NCBI Taxonomy" id="2212470"/>
    <lineage>
        <taxon>Bacteria</taxon>
        <taxon>Candidatus Eiseniibacteriota</taxon>
    </lineage>
</organism>
<dbReference type="Proteomes" id="UP000777784">
    <property type="component" value="Unassembled WGS sequence"/>
</dbReference>
<dbReference type="Pfam" id="PF00436">
    <property type="entry name" value="SSB"/>
    <property type="match status" value="1"/>
</dbReference>
<feature type="region of interest" description="Disordered" evidence="4">
    <location>
        <begin position="1"/>
        <end position="30"/>
    </location>
</feature>
<evidence type="ECO:0000313" key="5">
    <source>
        <dbReference type="EMBL" id="MBU2689641.1"/>
    </source>
</evidence>
<dbReference type="NCBIfam" id="TIGR00621">
    <property type="entry name" value="ssb"/>
    <property type="match status" value="1"/>
</dbReference>
<feature type="compositionally biased region" description="Polar residues" evidence="4">
    <location>
        <begin position="147"/>
        <end position="166"/>
    </location>
</feature>
<evidence type="ECO:0000256" key="1">
    <source>
        <dbReference type="ARBA" id="ARBA00023125"/>
    </source>
</evidence>
<evidence type="ECO:0000256" key="3">
    <source>
        <dbReference type="RuleBase" id="RU000524"/>
    </source>
</evidence>
<reference evidence="5" key="1">
    <citation type="submission" date="2021-05" db="EMBL/GenBank/DDBJ databases">
        <title>Energy efficiency and biological interactions define the core microbiome of deep oligotrophic groundwater.</title>
        <authorList>
            <person name="Mehrshad M."/>
            <person name="Lopez-Fernandez M."/>
            <person name="Bell E."/>
            <person name="Bernier-Latmani R."/>
            <person name="Bertilsson S."/>
            <person name="Dopson M."/>
        </authorList>
    </citation>
    <scope>NUCLEOTIDE SEQUENCE</scope>
    <source>
        <strain evidence="5">Modern_marine.mb.64</strain>
    </source>
</reference>
<dbReference type="SUPFAM" id="SSF50249">
    <property type="entry name" value="Nucleic acid-binding proteins"/>
    <property type="match status" value="1"/>
</dbReference>
<sequence>MSTLDEQVDPRGDLRGDPPPGATSRGGERGLSINRVLLTGRCIENPDIRYTPSGSAVATFRIVADAPTQPPSGARRSPAALVDVVCWNELAHSAGKSVSTGAFIDIEGVLQARTVEDRAGGRRQILEIHARRFEILDLGCSDEAVSGSETTGRSIRTSRASSSDLK</sequence>
<dbReference type="EMBL" id="JAHJDP010000012">
    <property type="protein sequence ID" value="MBU2689641.1"/>
    <property type="molecule type" value="Genomic_DNA"/>
</dbReference>
<dbReference type="Gene3D" id="2.40.50.140">
    <property type="entry name" value="Nucleic acid-binding proteins"/>
    <property type="match status" value="1"/>
</dbReference>
<dbReference type="AlphaFoldDB" id="A0A948RTC7"/>
<dbReference type="InterPro" id="IPR012340">
    <property type="entry name" value="NA-bd_OB-fold"/>
</dbReference>
<dbReference type="GO" id="GO:0003697">
    <property type="term" value="F:single-stranded DNA binding"/>
    <property type="evidence" value="ECO:0007669"/>
    <property type="project" value="InterPro"/>
</dbReference>
<evidence type="ECO:0000256" key="4">
    <source>
        <dbReference type="SAM" id="MobiDB-lite"/>
    </source>
</evidence>
<accession>A0A948RTC7</accession>
<name>A0A948RTC7_UNCEI</name>
<protein>
    <recommendedName>
        <fullName evidence="3">Single-stranded DNA-binding protein</fullName>
    </recommendedName>
</protein>
<dbReference type="PROSITE" id="PS50935">
    <property type="entry name" value="SSB"/>
    <property type="match status" value="1"/>
</dbReference>
<comment type="caution">
    <text evidence="5">The sequence shown here is derived from an EMBL/GenBank/DDBJ whole genome shotgun (WGS) entry which is preliminary data.</text>
</comment>
<dbReference type="GO" id="GO:0009295">
    <property type="term" value="C:nucleoid"/>
    <property type="evidence" value="ECO:0007669"/>
    <property type="project" value="TreeGrafter"/>
</dbReference>
<gene>
    <name evidence="5" type="ORF">KJ970_01820</name>
</gene>
<dbReference type="CDD" id="cd04496">
    <property type="entry name" value="SSB_OBF"/>
    <property type="match status" value="1"/>
</dbReference>
<proteinExistence type="predicted"/>
<dbReference type="PANTHER" id="PTHR10302:SF27">
    <property type="entry name" value="SINGLE-STRANDED DNA-BINDING PROTEIN"/>
    <property type="match status" value="1"/>
</dbReference>
<feature type="region of interest" description="Disordered" evidence="4">
    <location>
        <begin position="144"/>
        <end position="166"/>
    </location>
</feature>
<evidence type="ECO:0000256" key="2">
    <source>
        <dbReference type="PROSITE-ProRule" id="PRU00252"/>
    </source>
</evidence>
<dbReference type="InterPro" id="IPR011344">
    <property type="entry name" value="ssDNA-bd"/>
</dbReference>
<dbReference type="InterPro" id="IPR000424">
    <property type="entry name" value="Primosome_PriB/ssb"/>
</dbReference>
<dbReference type="PANTHER" id="PTHR10302">
    <property type="entry name" value="SINGLE-STRANDED DNA-BINDING PROTEIN"/>
    <property type="match status" value="1"/>
</dbReference>